<dbReference type="PANTHER" id="PTHR33625">
    <property type="entry name" value="OS08G0179900 PROTEIN"/>
    <property type="match status" value="1"/>
</dbReference>
<accession>A0AAP0WLJ2</accession>
<keyword evidence="1" id="KW-1133">Transmembrane helix</keyword>
<dbReference type="AlphaFoldDB" id="A0AAP0WLJ2"/>
<keyword evidence="1" id="KW-0812">Transmembrane</keyword>
<evidence type="ECO:0000313" key="2">
    <source>
        <dbReference type="EMBL" id="KAK9273473.1"/>
    </source>
</evidence>
<feature type="transmembrane region" description="Helical" evidence="1">
    <location>
        <begin position="262"/>
        <end position="282"/>
    </location>
</feature>
<dbReference type="PANTHER" id="PTHR33625:SF2">
    <property type="entry name" value="POST-SET DOMAIN-CONTAINING PROTEIN"/>
    <property type="match status" value="1"/>
</dbReference>
<name>A0AAP0WLJ2_LIQFO</name>
<dbReference type="Proteomes" id="UP001415857">
    <property type="component" value="Unassembled WGS sequence"/>
</dbReference>
<keyword evidence="1" id="KW-0472">Membrane</keyword>
<proteinExistence type="predicted"/>
<sequence>MGGGTMLRIVSGAVGAAALDNVTLTKPTTTTTSSLPSLPSSSFSSSSNLNLPVSASNAIPNGPSCTSCFCHGRQTCRCKSVDGSGDKLASGSFHNLIFGQVPSRIEVENAVTSLESFMHGISSSGSELNWFQRMLLSYDPKILQSHGYGRVYDAFRLLQTEPSFQRMVVSISSDKAVWDAVLNNKVVRELRESLYTADQERSLRSIEEPELATRILGWILNIIKAKVVELIENFRLLVNEIFQPPESEKPTAETTDQLDEKLRSSVLLAIVILLIVVVTRALRV</sequence>
<evidence type="ECO:0000256" key="1">
    <source>
        <dbReference type="SAM" id="Phobius"/>
    </source>
</evidence>
<dbReference type="EMBL" id="JBBPBK010000012">
    <property type="protein sequence ID" value="KAK9273473.1"/>
    <property type="molecule type" value="Genomic_DNA"/>
</dbReference>
<comment type="caution">
    <text evidence="2">The sequence shown here is derived from an EMBL/GenBank/DDBJ whole genome shotgun (WGS) entry which is preliminary data.</text>
</comment>
<organism evidence="2 3">
    <name type="scientific">Liquidambar formosana</name>
    <name type="common">Formosan gum</name>
    <dbReference type="NCBI Taxonomy" id="63359"/>
    <lineage>
        <taxon>Eukaryota</taxon>
        <taxon>Viridiplantae</taxon>
        <taxon>Streptophyta</taxon>
        <taxon>Embryophyta</taxon>
        <taxon>Tracheophyta</taxon>
        <taxon>Spermatophyta</taxon>
        <taxon>Magnoliopsida</taxon>
        <taxon>eudicotyledons</taxon>
        <taxon>Gunneridae</taxon>
        <taxon>Pentapetalae</taxon>
        <taxon>Saxifragales</taxon>
        <taxon>Altingiaceae</taxon>
        <taxon>Liquidambar</taxon>
    </lineage>
</organism>
<evidence type="ECO:0000313" key="3">
    <source>
        <dbReference type="Proteomes" id="UP001415857"/>
    </source>
</evidence>
<protein>
    <submittedName>
        <fullName evidence="2">Uncharacterized protein</fullName>
    </submittedName>
</protein>
<gene>
    <name evidence="2" type="ORF">L1049_018283</name>
</gene>
<keyword evidence="3" id="KW-1185">Reference proteome</keyword>
<reference evidence="2 3" key="1">
    <citation type="journal article" date="2024" name="Plant J.">
        <title>Genome sequences and population genomics reveal climatic adaptation and genomic divergence between two closely related sweetgum species.</title>
        <authorList>
            <person name="Xu W.Q."/>
            <person name="Ren C.Q."/>
            <person name="Zhang X.Y."/>
            <person name="Comes H.P."/>
            <person name="Liu X.H."/>
            <person name="Li Y.G."/>
            <person name="Kettle C.J."/>
            <person name="Jalonen R."/>
            <person name="Gaisberger H."/>
            <person name="Ma Y.Z."/>
            <person name="Qiu Y.X."/>
        </authorList>
    </citation>
    <scope>NUCLEOTIDE SEQUENCE [LARGE SCALE GENOMIC DNA]</scope>
    <source>
        <strain evidence="2">Hangzhou</strain>
    </source>
</reference>